<gene>
    <name evidence="1" type="ORF">AVEN_234371_1</name>
</gene>
<sequence>MAGLSSLISPLRVPLMNTHPTAFSLGTATCRNPPHLYRSCMAGYGRLRSQSVQVFFKNTYWRVKFISWEVTEKELYYHGRLRKLRPFHLQMETITPLGLGRAGIAACTHRQVKNVKDYTLDPESRSILKKFLAQDLAQEMENLSLNDVNESRLTFDV</sequence>
<dbReference type="Proteomes" id="UP000499080">
    <property type="component" value="Unassembled WGS sequence"/>
</dbReference>
<dbReference type="OrthoDB" id="10444809at2759"/>
<comment type="caution">
    <text evidence="1">The sequence shown here is derived from an EMBL/GenBank/DDBJ whole genome shotgun (WGS) entry which is preliminary data.</text>
</comment>
<reference evidence="1 2" key="1">
    <citation type="journal article" date="2019" name="Sci. Rep.">
        <title>Orb-weaving spider Araneus ventricosus genome elucidates the spidroin gene catalogue.</title>
        <authorList>
            <person name="Kono N."/>
            <person name="Nakamura H."/>
            <person name="Ohtoshi R."/>
            <person name="Moran D.A.P."/>
            <person name="Shinohara A."/>
            <person name="Yoshida Y."/>
            <person name="Fujiwara M."/>
            <person name="Mori M."/>
            <person name="Tomita M."/>
            <person name="Arakawa K."/>
        </authorList>
    </citation>
    <scope>NUCLEOTIDE SEQUENCE [LARGE SCALE GENOMIC DNA]</scope>
</reference>
<keyword evidence="2" id="KW-1185">Reference proteome</keyword>
<dbReference type="AlphaFoldDB" id="A0A4Y2A9N1"/>
<accession>A0A4Y2A9N1</accession>
<name>A0A4Y2A9N1_ARAVE</name>
<dbReference type="EMBL" id="BGPR01000009">
    <property type="protein sequence ID" value="GBL76065.1"/>
    <property type="molecule type" value="Genomic_DNA"/>
</dbReference>
<evidence type="ECO:0000313" key="2">
    <source>
        <dbReference type="Proteomes" id="UP000499080"/>
    </source>
</evidence>
<protein>
    <submittedName>
        <fullName evidence="1">Uncharacterized protein</fullName>
    </submittedName>
</protein>
<evidence type="ECO:0000313" key="1">
    <source>
        <dbReference type="EMBL" id="GBL76065.1"/>
    </source>
</evidence>
<organism evidence="1 2">
    <name type="scientific">Araneus ventricosus</name>
    <name type="common">Orbweaver spider</name>
    <name type="synonym">Epeira ventricosa</name>
    <dbReference type="NCBI Taxonomy" id="182803"/>
    <lineage>
        <taxon>Eukaryota</taxon>
        <taxon>Metazoa</taxon>
        <taxon>Ecdysozoa</taxon>
        <taxon>Arthropoda</taxon>
        <taxon>Chelicerata</taxon>
        <taxon>Arachnida</taxon>
        <taxon>Araneae</taxon>
        <taxon>Araneomorphae</taxon>
        <taxon>Entelegynae</taxon>
        <taxon>Araneoidea</taxon>
        <taxon>Araneidae</taxon>
        <taxon>Araneus</taxon>
    </lineage>
</organism>
<proteinExistence type="predicted"/>